<dbReference type="InterPro" id="IPR012334">
    <property type="entry name" value="Pectin_lyas_fold"/>
</dbReference>
<dbReference type="Proteomes" id="UP000447434">
    <property type="component" value="Chromosome 18"/>
</dbReference>
<evidence type="ECO:0000313" key="12">
    <source>
        <dbReference type="EMBL" id="KAE9594495.1"/>
    </source>
</evidence>
<reference evidence="13" key="1">
    <citation type="journal article" date="2020" name="Nat. Commun.">
        <title>Genome sequence of the cluster root forming white lupin.</title>
        <authorList>
            <person name="Hufnagel B."/>
            <person name="Marques A."/>
            <person name="Soriano A."/>
            <person name="Marques L."/>
            <person name="Divol F."/>
            <person name="Doumas P."/>
            <person name="Sallet E."/>
            <person name="Mancinotti D."/>
            <person name="Carrere S."/>
            <person name="Marande W."/>
            <person name="Arribat S."/>
            <person name="Keller J."/>
            <person name="Huneau C."/>
            <person name="Blein T."/>
            <person name="Aime D."/>
            <person name="Laguerre M."/>
            <person name="Taylor J."/>
            <person name="Schubert V."/>
            <person name="Nelson M."/>
            <person name="Geu-Flores F."/>
            <person name="Crespi M."/>
            <person name="Gallardo-Guerrero K."/>
            <person name="Delaux P.-M."/>
            <person name="Salse J."/>
            <person name="Berges H."/>
            <person name="Guyot R."/>
            <person name="Gouzy J."/>
            <person name="Peret B."/>
        </authorList>
    </citation>
    <scope>NUCLEOTIDE SEQUENCE [LARGE SCALE GENOMIC DNA]</scope>
    <source>
        <strain evidence="13">cv. Amiga</strain>
    </source>
</reference>
<keyword evidence="10 11" id="KW-0961">Cell wall biogenesis/degradation</keyword>
<accession>A0A6A5P257</accession>
<gene>
    <name evidence="12" type="ORF">Lalb_Chr18g0054401</name>
</gene>
<dbReference type="PANTHER" id="PTHR31707">
    <property type="entry name" value="PECTINESTERASE"/>
    <property type="match status" value="1"/>
</dbReference>
<evidence type="ECO:0000313" key="13">
    <source>
        <dbReference type="Proteomes" id="UP000447434"/>
    </source>
</evidence>
<evidence type="ECO:0000256" key="11">
    <source>
        <dbReference type="RuleBase" id="RU000589"/>
    </source>
</evidence>
<keyword evidence="6 11" id="KW-0134">Cell wall</keyword>
<comment type="similarity">
    <text evidence="3">In the N-terminal section; belongs to the PMEI family.</text>
</comment>
<dbReference type="InterPro" id="IPR000070">
    <property type="entry name" value="Pectinesterase_cat"/>
</dbReference>
<evidence type="ECO:0000256" key="10">
    <source>
        <dbReference type="ARBA" id="ARBA00023316"/>
    </source>
</evidence>
<sequence>MAGSVVENGQAQKKKYVILGVSSMLLVAMVGAVAIGLTPSGSSDHGAAEISSSQKNAEVLCQSTEYKNTCIKSLDKASNTTDVKALVKMAFNSTAKELLRKMHNSTLFKELAKDNMTKQALDICKEVFGYAIDDIHKSINSLDSLELSKLSQYAYDLKVWLAGTLSHQQTCLDGFENSKTQAGETMKNALNSSMELSSNAVDLINTASALLKGLNLNYSELSSAIAGRRLLTEEEQQEQLVDGFPSWVSDGQRRLLQAAPGGVAIKANAVVAQDGSGQFKTLTDALKTVPKKNAVPFVIHVKEGVYNEYVILTKFMTNVTIIGDGPTKTIFTGSKNYKDGFQTYNTATFGVNAANFIAKDIGFENTAGSEKHQAVALRVTADQAVFHNCKMDGFQDTLYVQSKRQFYRDCTISGTIDFIFGDAVAVFQNCKLVVRKPLEDQNCMVTAGGRIKLESPSGLIFQSCHFTSEPEVTTLNPKVSFLGRPWRIYSRVVIMDSTIDDIFVPQGYMPWMGNAFIDTCTFYEYNNKGVGANTAARVKWPGVKVITPSEAADFYPGKFYEIANVTQRDSWIVNSGVPYSLGPITNANAATQ</sequence>
<dbReference type="Gene3D" id="2.160.20.10">
    <property type="entry name" value="Single-stranded right-handed beta-helix, Pectin lyase-like"/>
    <property type="match status" value="1"/>
</dbReference>
<dbReference type="InterPro" id="IPR035513">
    <property type="entry name" value="Invertase/methylesterase_inhib"/>
</dbReference>
<proteinExistence type="inferred from homology"/>
<evidence type="ECO:0000256" key="9">
    <source>
        <dbReference type="ARBA" id="ARBA00023085"/>
    </source>
</evidence>
<dbReference type="PROSITE" id="PS00503">
    <property type="entry name" value="PECTINESTERASE_2"/>
    <property type="match status" value="1"/>
</dbReference>
<comment type="catalytic activity">
    <reaction evidence="11">
        <text>[(1-&gt;4)-alpha-D-galacturonosyl methyl ester](n) + n H2O = [(1-&gt;4)-alpha-D-galacturonosyl](n) + n methanol + n H(+)</text>
        <dbReference type="Rhea" id="RHEA:22380"/>
        <dbReference type="Rhea" id="RHEA-COMP:14570"/>
        <dbReference type="Rhea" id="RHEA-COMP:14573"/>
        <dbReference type="ChEBI" id="CHEBI:15377"/>
        <dbReference type="ChEBI" id="CHEBI:15378"/>
        <dbReference type="ChEBI" id="CHEBI:17790"/>
        <dbReference type="ChEBI" id="CHEBI:140522"/>
        <dbReference type="ChEBI" id="CHEBI:140523"/>
        <dbReference type="EC" id="3.1.1.11"/>
    </reaction>
</comment>
<evidence type="ECO:0000256" key="4">
    <source>
        <dbReference type="ARBA" id="ARBA00007786"/>
    </source>
</evidence>
<dbReference type="InterPro" id="IPR018040">
    <property type="entry name" value="Pectinesterase_Tyr_AS"/>
</dbReference>
<protein>
    <recommendedName>
        <fullName evidence="5 11">Pectinesterase</fullName>
        <ecNumber evidence="5 11">3.1.1.11</ecNumber>
    </recommendedName>
</protein>
<evidence type="ECO:0000256" key="2">
    <source>
        <dbReference type="ARBA" id="ARBA00005184"/>
    </source>
</evidence>
<dbReference type="EMBL" id="WOCE01000018">
    <property type="protein sequence ID" value="KAE9594495.1"/>
    <property type="molecule type" value="Genomic_DNA"/>
</dbReference>
<organism evidence="12 13">
    <name type="scientific">Lupinus albus</name>
    <name type="common">White lupine</name>
    <name type="synonym">Lupinus termis</name>
    <dbReference type="NCBI Taxonomy" id="3870"/>
    <lineage>
        <taxon>Eukaryota</taxon>
        <taxon>Viridiplantae</taxon>
        <taxon>Streptophyta</taxon>
        <taxon>Embryophyta</taxon>
        <taxon>Tracheophyta</taxon>
        <taxon>Spermatophyta</taxon>
        <taxon>Magnoliopsida</taxon>
        <taxon>eudicotyledons</taxon>
        <taxon>Gunneridae</taxon>
        <taxon>Pentapetalae</taxon>
        <taxon>rosids</taxon>
        <taxon>fabids</taxon>
        <taxon>Fabales</taxon>
        <taxon>Fabaceae</taxon>
        <taxon>Papilionoideae</taxon>
        <taxon>50 kb inversion clade</taxon>
        <taxon>genistoids sensu lato</taxon>
        <taxon>core genistoids</taxon>
        <taxon>Genisteae</taxon>
        <taxon>Lupinus</taxon>
    </lineage>
</organism>
<dbReference type="InterPro" id="IPR033131">
    <property type="entry name" value="Pectinesterase_Asp_AS"/>
</dbReference>
<dbReference type="EC" id="3.1.1.11" evidence="5 11"/>
<keyword evidence="8 11" id="KW-0378">Hydrolase</keyword>
<dbReference type="SUPFAM" id="SSF101148">
    <property type="entry name" value="Plant invertase/pectin methylesterase inhibitor"/>
    <property type="match status" value="1"/>
</dbReference>
<comment type="similarity">
    <text evidence="4">In the C-terminal section; belongs to the pectinesterase family.</text>
</comment>
<evidence type="ECO:0000256" key="3">
    <source>
        <dbReference type="ARBA" id="ARBA00006027"/>
    </source>
</evidence>
<comment type="function">
    <text evidence="11">Acts in the modification of cell walls via demethylesterification of cell wall pectin.</text>
</comment>
<dbReference type="Pfam" id="PF04043">
    <property type="entry name" value="PMEI"/>
    <property type="match status" value="1"/>
</dbReference>
<evidence type="ECO:0000256" key="7">
    <source>
        <dbReference type="ARBA" id="ARBA00022525"/>
    </source>
</evidence>
<dbReference type="AlphaFoldDB" id="A0A6A5P257"/>
<dbReference type="CDD" id="cd15798">
    <property type="entry name" value="PMEI-like_3"/>
    <property type="match status" value="1"/>
</dbReference>
<evidence type="ECO:0000256" key="5">
    <source>
        <dbReference type="ARBA" id="ARBA00013229"/>
    </source>
</evidence>
<name>A0A6A5P257_LUPAL</name>
<dbReference type="Gene3D" id="1.20.140.40">
    <property type="entry name" value="Invertase/pectin methylesterase inhibitor family protein"/>
    <property type="match status" value="1"/>
</dbReference>
<dbReference type="PROSITE" id="PS00800">
    <property type="entry name" value="PECTINESTERASE_1"/>
    <property type="match status" value="1"/>
</dbReference>
<evidence type="ECO:0000256" key="1">
    <source>
        <dbReference type="ARBA" id="ARBA00004191"/>
    </source>
</evidence>
<dbReference type="GO" id="GO:0030599">
    <property type="term" value="F:pectinesterase activity"/>
    <property type="evidence" value="ECO:0007669"/>
    <property type="project" value="UniProtKB-UniRule"/>
</dbReference>
<dbReference type="GO" id="GO:0042545">
    <property type="term" value="P:cell wall modification"/>
    <property type="evidence" value="ECO:0007669"/>
    <property type="project" value="UniProtKB-UniRule"/>
</dbReference>
<dbReference type="SMART" id="SM00856">
    <property type="entry name" value="PMEI"/>
    <property type="match status" value="1"/>
</dbReference>
<dbReference type="NCBIfam" id="TIGR01614">
    <property type="entry name" value="PME_inhib"/>
    <property type="match status" value="1"/>
</dbReference>
<dbReference type="UniPathway" id="UPA00545">
    <property type="reaction ID" value="UER00823"/>
</dbReference>
<keyword evidence="7 11" id="KW-0964">Secreted</keyword>
<evidence type="ECO:0000256" key="8">
    <source>
        <dbReference type="ARBA" id="ARBA00022801"/>
    </source>
</evidence>
<dbReference type="Pfam" id="PF01095">
    <property type="entry name" value="Pectinesterase"/>
    <property type="match status" value="1"/>
</dbReference>
<dbReference type="InterPro" id="IPR006501">
    <property type="entry name" value="Pectinesterase_inhib_dom"/>
</dbReference>
<dbReference type="SUPFAM" id="SSF51126">
    <property type="entry name" value="Pectin lyase-like"/>
    <property type="match status" value="1"/>
</dbReference>
<dbReference type="GO" id="GO:0045490">
    <property type="term" value="P:pectin catabolic process"/>
    <property type="evidence" value="ECO:0007669"/>
    <property type="project" value="UniProtKB-UniRule"/>
</dbReference>
<keyword evidence="13" id="KW-1185">Reference proteome</keyword>
<dbReference type="InterPro" id="IPR011050">
    <property type="entry name" value="Pectin_lyase_fold/virulence"/>
</dbReference>
<dbReference type="FunFam" id="2.160.20.10:FF:000029">
    <property type="entry name" value="Pectinesterase 4"/>
    <property type="match status" value="1"/>
</dbReference>
<dbReference type="GO" id="GO:0004857">
    <property type="term" value="F:enzyme inhibitor activity"/>
    <property type="evidence" value="ECO:0007669"/>
    <property type="project" value="InterPro"/>
</dbReference>
<comment type="pathway">
    <text evidence="2 11">Glycan metabolism; pectin degradation; 2-dehydro-3-deoxy-D-gluconate from pectin: step 1/5.</text>
</comment>
<dbReference type="OrthoDB" id="2019149at2759"/>
<dbReference type="FunFam" id="1.20.140.40:FF:000001">
    <property type="entry name" value="Pectinesterase"/>
    <property type="match status" value="1"/>
</dbReference>
<keyword evidence="9 11" id="KW-0063">Aspartyl esterase</keyword>
<comment type="subcellular location">
    <subcellularLocation>
        <location evidence="1 11">Secreted</location>
        <location evidence="1 11">Cell wall</location>
    </subcellularLocation>
</comment>
<evidence type="ECO:0000256" key="6">
    <source>
        <dbReference type="ARBA" id="ARBA00022512"/>
    </source>
</evidence>
<comment type="caution">
    <text evidence="12">The sequence shown here is derived from an EMBL/GenBank/DDBJ whole genome shotgun (WGS) entry which is preliminary data.</text>
</comment>